<gene>
    <name evidence="2" type="ORF">A2363_01190</name>
</gene>
<reference evidence="2 3" key="1">
    <citation type="journal article" date="2016" name="Nat. Commun.">
        <title>Thousands of microbial genomes shed light on interconnected biogeochemical processes in an aquifer system.</title>
        <authorList>
            <person name="Anantharaman K."/>
            <person name="Brown C.T."/>
            <person name="Hug L.A."/>
            <person name="Sharon I."/>
            <person name="Castelle C.J."/>
            <person name="Probst A.J."/>
            <person name="Thomas B.C."/>
            <person name="Singh A."/>
            <person name="Wilkins M.J."/>
            <person name="Karaoz U."/>
            <person name="Brodie E.L."/>
            <person name="Williams K.H."/>
            <person name="Hubbard S.S."/>
            <person name="Banfield J.F."/>
        </authorList>
    </citation>
    <scope>NUCLEOTIDE SEQUENCE [LARGE SCALE GENOMIC DNA]</scope>
</reference>
<evidence type="ECO:0000313" key="2">
    <source>
        <dbReference type="EMBL" id="OGG35104.1"/>
    </source>
</evidence>
<comment type="caution">
    <text evidence="2">The sequence shown here is derived from an EMBL/GenBank/DDBJ whole genome shotgun (WGS) entry which is preliminary data.</text>
</comment>
<accession>A0A1F6BDT7</accession>
<proteinExistence type="predicted"/>
<name>A0A1F6BDT7_9BACT</name>
<protein>
    <submittedName>
        <fullName evidence="2">Uncharacterized protein</fullName>
    </submittedName>
</protein>
<dbReference type="EMBL" id="MFKE01000018">
    <property type="protein sequence ID" value="OGG35104.1"/>
    <property type="molecule type" value="Genomic_DNA"/>
</dbReference>
<evidence type="ECO:0000313" key="3">
    <source>
        <dbReference type="Proteomes" id="UP000176186"/>
    </source>
</evidence>
<feature type="transmembrane region" description="Helical" evidence="1">
    <location>
        <begin position="16"/>
        <end position="34"/>
    </location>
</feature>
<sequence>MTEEEKIMETQDVKQYYVLGIVVLIAVVIAGYILRSKSTKQLTTQTPATQAAPTPTPGPITKLGCDTQYFNPKIGFPEYYFSVEGADLSNAASVDCTISASQSGKIVATSKVTSPMTDKPERGGKTFRCTTKAIALTPQVETVIEVELKDDLGVTASCSAPFIMPAP</sequence>
<organism evidence="2 3">
    <name type="scientific">Candidatus Gottesmanbacteria bacterium RIFOXYB1_FULL_47_11</name>
    <dbReference type="NCBI Taxonomy" id="1798401"/>
    <lineage>
        <taxon>Bacteria</taxon>
        <taxon>Candidatus Gottesmaniibacteriota</taxon>
    </lineage>
</organism>
<dbReference type="AlphaFoldDB" id="A0A1F6BDT7"/>
<keyword evidence="1" id="KW-1133">Transmembrane helix</keyword>
<keyword evidence="1" id="KW-0812">Transmembrane</keyword>
<evidence type="ECO:0000256" key="1">
    <source>
        <dbReference type="SAM" id="Phobius"/>
    </source>
</evidence>
<dbReference type="Proteomes" id="UP000176186">
    <property type="component" value="Unassembled WGS sequence"/>
</dbReference>
<keyword evidence="1" id="KW-0472">Membrane</keyword>